<dbReference type="AlphaFoldDB" id="A0A444MKW1"/>
<dbReference type="OrthoDB" id="1355379at2"/>
<dbReference type="RefSeq" id="WP_128535543.1">
    <property type="nucleotide sequence ID" value="NZ_SBIW01000008.1"/>
</dbReference>
<reference evidence="2 3" key="1">
    <citation type="submission" date="2019-01" db="EMBL/GenBank/DDBJ databases">
        <title>Mucilaginibacter antarcticum sp. nov., isolated from antarctic soil.</title>
        <authorList>
            <person name="Yan Y.-Q."/>
            <person name="Du Z.-J."/>
        </authorList>
    </citation>
    <scope>NUCLEOTIDE SEQUENCE [LARGE SCALE GENOMIC DNA]</scope>
    <source>
        <strain evidence="2 3">F01003</strain>
    </source>
</reference>
<comment type="caution">
    <text evidence="2">The sequence shown here is derived from an EMBL/GenBank/DDBJ whole genome shotgun (WGS) entry which is preliminary data.</text>
</comment>
<evidence type="ECO:0000256" key="1">
    <source>
        <dbReference type="SAM" id="Phobius"/>
    </source>
</evidence>
<dbReference type="Proteomes" id="UP000286701">
    <property type="component" value="Unassembled WGS sequence"/>
</dbReference>
<feature type="transmembrane region" description="Helical" evidence="1">
    <location>
        <begin position="41"/>
        <end position="58"/>
    </location>
</feature>
<gene>
    <name evidence="2" type="ORF">EPL05_18890</name>
</gene>
<feature type="transmembrane region" description="Helical" evidence="1">
    <location>
        <begin position="12"/>
        <end position="29"/>
    </location>
</feature>
<evidence type="ECO:0000313" key="2">
    <source>
        <dbReference type="EMBL" id="RWY49471.1"/>
    </source>
</evidence>
<evidence type="ECO:0000313" key="3">
    <source>
        <dbReference type="Proteomes" id="UP000286701"/>
    </source>
</evidence>
<keyword evidence="3" id="KW-1185">Reference proteome</keyword>
<dbReference type="EMBL" id="SBIW01000008">
    <property type="protein sequence ID" value="RWY49471.1"/>
    <property type="molecule type" value="Genomic_DNA"/>
</dbReference>
<keyword evidence="1" id="KW-0472">Membrane</keyword>
<protein>
    <submittedName>
        <fullName evidence="2">Uncharacterized protein</fullName>
    </submittedName>
</protein>
<name>A0A444MKW1_9SPHI</name>
<keyword evidence="1" id="KW-1133">Transmembrane helix</keyword>
<accession>A0A444MKW1</accession>
<sequence>MKKVEIPFSKVYPCFITSVLLILIFIGIYKLTSDSEARASIFWYAMLVMLVVAIGRITKELTFPAFKEQPGLHLTEDFLIDHTSNEEIEWSNIHHFELQIRNLISIHLIDREQHPVKYVGFWKQKLFYGSPIVINTHLLQGSGQGIYRQLSAYLKDVQKQNYIAEIGTNA</sequence>
<dbReference type="InterPro" id="IPR048136">
    <property type="entry name" value="STM3941-like"/>
</dbReference>
<dbReference type="NCBIfam" id="NF041635">
    <property type="entry name" value="STM3941_fam"/>
    <property type="match status" value="1"/>
</dbReference>
<keyword evidence="1" id="KW-0812">Transmembrane</keyword>
<proteinExistence type="predicted"/>
<organism evidence="2 3">
    <name type="scientific">Mucilaginibacter gilvus</name>
    <dbReference type="NCBI Taxonomy" id="2305909"/>
    <lineage>
        <taxon>Bacteria</taxon>
        <taxon>Pseudomonadati</taxon>
        <taxon>Bacteroidota</taxon>
        <taxon>Sphingobacteriia</taxon>
        <taxon>Sphingobacteriales</taxon>
        <taxon>Sphingobacteriaceae</taxon>
        <taxon>Mucilaginibacter</taxon>
    </lineage>
</organism>